<dbReference type="PANTHER" id="PTHR14592">
    <property type="entry name" value="UNCHARACTERIZED FAM3"/>
    <property type="match status" value="1"/>
</dbReference>
<dbReference type="PROSITE" id="PS52031">
    <property type="entry name" value="GG_LECTIN"/>
    <property type="match status" value="1"/>
</dbReference>
<organism evidence="7 8">
    <name type="scientific">Oikopleura dioica</name>
    <name type="common">Tunicate</name>
    <dbReference type="NCBI Taxonomy" id="34765"/>
    <lineage>
        <taxon>Eukaryota</taxon>
        <taxon>Metazoa</taxon>
        <taxon>Chordata</taxon>
        <taxon>Tunicata</taxon>
        <taxon>Appendicularia</taxon>
        <taxon>Copelata</taxon>
        <taxon>Oikopleuridae</taxon>
        <taxon>Oikopleura</taxon>
    </lineage>
</organism>
<comment type="similarity">
    <text evidence="2">Belongs to the FAM3 family.</text>
</comment>
<evidence type="ECO:0000256" key="2">
    <source>
        <dbReference type="ARBA" id="ARBA00010905"/>
    </source>
</evidence>
<keyword evidence="8" id="KW-1185">Reference proteome</keyword>
<dbReference type="Proteomes" id="UP001158576">
    <property type="component" value="Chromosome 1"/>
</dbReference>
<name>A0ABN7SUB7_OIKDI</name>
<dbReference type="InterPro" id="IPR039477">
    <property type="entry name" value="ILEI/PANDER_dom"/>
</dbReference>
<evidence type="ECO:0000313" key="8">
    <source>
        <dbReference type="Proteomes" id="UP001158576"/>
    </source>
</evidence>
<dbReference type="InterPro" id="IPR039220">
    <property type="entry name" value="FAM3"/>
</dbReference>
<comment type="subcellular location">
    <subcellularLocation>
        <location evidence="1">Secreted</location>
    </subcellularLocation>
</comment>
<feature type="domain" description="ILEI/PANDER" evidence="6">
    <location>
        <begin position="18"/>
        <end position="104"/>
    </location>
</feature>
<evidence type="ECO:0000256" key="1">
    <source>
        <dbReference type="ARBA" id="ARBA00004613"/>
    </source>
</evidence>
<proteinExistence type="inferred from homology"/>
<keyword evidence="5" id="KW-1015">Disulfide bond</keyword>
<accession>A0ABN7SUB7</accession>
<evidence type="ECO:0000259" key="6">
    <source>
        <dbReference type="Pfam" id="PF15711"/>
    </source>
</evidence>
<evidence type="ECO:0000256" key="3">
    <source>
        <dbReference type="ARBA" id="ARBA00022525"/>
    </source>
</evidence>
<evidence type="ECO:0000256" key="4">
    <source>
        <dbReference type="ARBA" id="ARBA00022729"/>
    </source>
</evidence>
<keyword evidence="3" id="KW-0964">Secreted</keyword>
<reference evidence="7 8" key="1">
    <citation type="submission" date="2021-04" db="EMBL/GenBank/DDBJ databases">
        <authorList>
            <person name="Bliznina A."/>
        </authorList>
    </citation>
    <scope>NUCLEOTIDE SEQUENCE [LARGE SCALE GENOMIC DNA]</scope>
</reference>
<evidence type="ECO:0000313" key="7">
    <source>
        <dbReference type="EMBL" id="CAG5105144.1"/>
    </source>
</evidence>
<protein>
    <submittedName>
        <fullName evidence="7">Oidioi.mRNA.OKI2018_I69.chr1.g1874.t1.cds</fullName>
    </submittedName>
</protein>
<sequence length="141" mass="15345">MCLNGRLIAATKLGNVHRGLNVLIFDKETGSSRVNTFDFYSDPDASSKLASLLRPVKAEVVVMAVFDDGSARMSQDLRRQIQNMGSKNITSLAFRDSWAFVGAKPGMGKIANERINPAAGSSDKYFGWPKEVAISGCIPKF</sequence>
<dbReference type="EMBL" id="OU015566">
    <property type="protein sequence ID" value="CAG5105144.1"/>
    <property type="molecule type" value="Genomic_DNA"/>
</dbReference>
<gene>
    <name evidence="7" type="ORF">OKIOD_LOCUS10639</name>
</gene>
<evidence type="ECO:0000256" key="5">
    <source>
        <dbReference type="ARBA" id="ARBA00023157"/>
    </source>
</evidence>
<keyword evidence="4" id="KW-0732">Signal</keyword>
<dbReference type="Pfam" id="PF15711">
    <property type="entry name" value="ILEI"/>
    <property type="match status" value="1"/>
</dbReference>